<comment type="caution">
    <text evidence="1">The sequence shown here is derived from an EMBL/GenBank/DDBJ whole genome shotgun (WGS) entry which is preliminary data.</text>
</comment>
<reference evidence="1" key="1">
    <citation type="submission" date="2023-05" db="EMBL/GenBank/DDBJ databases">
        <authorList>
            <person name="Stuckert A."/>
        </authorList>
    </citation>
    <scope>NUCLEOTIDE SEQUENCE</scope>
</reference>
<organism evidence="1 2">
    <name type="scientific">Staurois parvus</name>
    <dbReference type="NCBI Taxonomy" id="386267"/>
    <lineage>
        <taxon>Eukaryota</taxon>
        <taxon>Metazoa</taxon>
        <taxon>Chordata</taxon>
        <taxon>Craniata</taxon>
        <taxon>Vertebrata</taxon>
        <taxon>Euteleostomi</taxon>
        <taxon>Amphibia</taxon>
        <taxon>Batrachia</taxon>
        <taxon>Anura</taxon>
        <taxon>Neobatrachia</taxon>
        <taxon>Ranoidea</taxon>
        <taxon>Ranidae</taxon>
        <taxon>Staurois</taxon>
    </lineage>
</organism>
<protein>
    <submittedName>
        <fullName evidence="1">Uncharacterized protein</fullName>
    </submittedName>
</protein>
<name>A0ABN9FT55_9NEOB</name>
<proteinExistence type="predicted"/>
<sequence length="93" mass="9978">HRWGHCWERVGGASGRTAGRNLRVSLLGTDHQGTDLMGADGGCTDKGCTDNQGTDRVDGPCLDRHLPALLSSRAVSIRRGLPITDISCLCYDQ</sequence>
<evidence type="ECO:0000313" key="2">
    <source>
        <dbReference type="Proteomes" id="UP001162483"/>
    </source>
</evidence>
<feature type="non-terminal residue" evidence="1">
    <location>
        <position position="1"/>
    </location>
</feature>
<gene>
    <name evidence="1" type="ORF">SPARVUS_LOCUS12542212</name>
</gene>
<accession>A0ABN9FT55</accession>
<feature type="non-terminal residue" evidence="1">
    <location>
        <position position="93"/>
    </location>
</feature>
<keyword evidence="2" id="KW-1185">Reference proteome</keyword>
<dbReference type="EMBL" id="CATNWA010017251">
    <property type="protein sequence ID" value="CAI9599107.1"/>
    <property type="molecule type" value="Genomic_DNA"/>
</dbReference>
<evidence type="ECO:0000313" key="1">
    <source>
        <dbReference type="EMBL" id="CAI9599107.1"/>
    </source>
</evidence>
<dbReference type="Proteomes" id="UP001162483">
    <property type="component" value="Unassembled WGS sequence"/>
</dbReference>